<feature type="domain" description="FHA" evidence="2">
    <location>
        <begin position="62"/>
        <end position="113"/>
    </location>
</feature>
<feature type="region of interest" description="Disordered" evidence="1">
    <location>
        <begin position="846"/>
        <end position="914"/>
    </location>
</feature>
<feature type="compositionally biased region" description="Basic and acidic residues" evidence="1">
    <location>
        <begin position="585"/>
        <end position="598"/>
    </location>
</feature>
<dbReference type="Gramene" id="VVA37263">
    <property type="protein sequence ID" value="VVA37263"/>
    <property type="gene ID" value="Prudul26B035248"/>
</dbReference>
<dbReference type="SUPFAM" id="SSF88723">
    <property type="entry name" value="PIN domain-like"/>
    <property type="match status" value="1"/>
</dbReference>
<dbReference type="InterPro" id="IPR002716">
    <property type="entry name" value="PIN_dom"/>
</dbReference>
<feature type="compositionally biased region" description="Basic and acidic residues" evidence="1">
    <location>
        <begin position="372"/>
        <end position="385"/>
    </location>
</feature>
<feature type="compositionally biased region" description="Polar residues" evidence="1">
    <location>
        <begin position="883"/>
        <end position="899"/>
    </location>
</feature>
<dbReference type="GO" id="GO:0031965">
    <property type="term" value="C:nuclear membrane"/>
    <property type="evidence" value="ECO:0007669"/>
    <property type="project" value="TreeGrafter"/>
</dbReference>
<proteinExistence type="predicted"/>
<evidence type="ECO:0000313" key="4">
    <source>
        <dbReference type="Proteomes" id="UP000327085"/>
    </source>
</evidence>
<dbReference type="SUPFAM" id="SSF49879">
    <property type="entry name" value="SMAD/FHA domain"/>
    <property type="match status" value="1"/>
</dbReference>
<dbReference type="InParanoid" id="A0A5E4GC86"/>
<accession>A0A5E4GC86</accession>
<organism evidence="3 4">
    <name type="scientific">Prunus dulcis</name>
    <name type="common">Almond</name>
    <name type="synonym">Amygdalus dulcis</name>
    <dbReference type="NCBI Taxonomy" id="3755"/>
    <lineage>
        <taxon>Eukaryota</taxon>
        <taxon>Viridiplantae</taxon>
        <taxon>Streptophyta</taxon>
        <taxon>Embryophyta</taxon>
        <taxon>Tracheophyta</taxon>
        <taxon>Spermatophyta</taxon>
        <taxon>Magnoliopsida</taxon>
        <taxon>eudicotyledons</taxon>
        <taxon>Gunneridae</taxon>
        <taxon>Pentapetalae</taxon>
        <taxon>rosids</taxon>
        <taxon>fabids</taxon>
        <taxon>Rosales</taxon>
        <taxon>Rosaceae</taxon>
        <taxon>Amygdaloideae</taxon>
        <taxon>Amygdaleae</taxon>
        <taxon>Prunus</taxon>
    </lineage>
</organism>
<dbReference type="Pfam" id="PF00498">
    <property type="entry name" value="FHA"/>
    <property type="match status" value="1"/>
</dbReference>
<feature type="region of interest" description="Disordered" evidence="1">
    <location>
        <begin position="364"/>
        <end position="385"/>
    </location>
</feature>
<dbReference type="EMBL" id="CABIKO010000520">
    <property type="protein sequence ID" value="VVA37263.1"/>
    <property type="molecule type" value="Genomic_DNA"/>
</dbReference>
<gene>
    <name evidence="3" type="ORF">ALMOND_2B035248</name>
</gene>
<dbReference type="InterPro" id="IPR000253">
    <property type="entry name" value="FHA_dom"/>
</dbReference>
<dbReference type="PANTHER" id="PTHR22593">
    <property type="entry name" value="TRANSMEMBRANE PROTEIN 18"/>
    <property type="match status" value="1"/>
</dbReference>
<evidence type="ECO:0000313" key="3">
    <source>
        <dbReference type="EMBL" id="VVA37263.1"/>
    </source>
</evidence>
<dbReference type="FunCoup" id="A0A5E4GC86">
    <property type="interactions" value="272"/>
</dbReference>
<dbReference type="Gene3D" id="2.60.200.20">
    <property type="match status" value="1"/>
</dbReference>
<feature type="compositionally biased region" description="Low complexity" evidence="1">
    <location>
        <begin position="900"/>
        <end position="912"/>
    </location>
</feature>
<dbReference type="CDD" id="cd09880">
    <property type="entry name" value="PIN_Smg5-6-like"/>
    <property type="match status" value="1"/>
</dbReference>
<dbReference type="InterPro" id="IPR008984">
    <property type="entry name" value="SMAD_FHA_dom_sf"/>
</dbReference>
<dbReference type="PROSITE" id="PS50006">
    <property type="entry name" value="FHA_DOMAIN"/>
    <property type="match status" value="1"/>
</dbReference>
<dbReference type="SMART" id="SM00240">
    <property type="entry name" value="FHA"/>
    <property type="match status" value="1"/>
</dbReference>
<dbReference type="OMA" id="VIIMEAN"/>
<evidence type="ECO:0000259" key="2">
    <source>
        <dbReference type="PROSITE" id="PS50006"/>
    </source>
</evidence>
<feature type="region of interest" description="Disordered" evidence="1">
    <location>
        <begin position="575"/>
        <end position="604"/>
    </location>
</feature>
<dbReference type="Gene3D" id="3.40.50.1010">
    <property type="entry name" value="5'-nuclease"/>
    <property type="match status" value="1"/>
</dbReference>
<feature type="compositionally biased region" description="Basic and acidic residues" evidence="1">
    <location>
        <begin position="862"/>
        <end position="878"/>
    </location>
</feature>
<feature type="compositionally biased region" description="Basic and acidic residues" evidence="1">
    <location>
        <begin position="657"/>
        <end position="692"/>
    </location>
</feature>
<evidence type="ECO:0000256" key="1">
    <source>
        <dbReference type="SAM" id="MobiDB-lite"/>
    </source>
</evidence>
<dbReference type="InterPro" id="IPR029060">
    <property type="entry name" value="PIN-like_dom_sf"/>
</dbReference>
<sequence length="1174" mass="131952">MANENEKKKLNEEEDDEPKIPVFTVLKNGAILKNIFIVNKSPPPPTNKPISSVHQQTQEEILIVGRHPDCNIVLTHPSISRFHLQILSNPSSQKLSLTDLSSVHGTWVSEKRLEPGVRVELREGDILRVGGSSRVYSLHWIPLSRAYDFETSFVPLTNNDEDDTAEGVVQGENSLSVENKEIESPDSNSVGIGSLLPEENVGLSGKKEIPSAPPMPENAIYSIFDQIEEGGDSLSKGTDEVNEFSSFWAFGTESVNLFLNMEESSSNPKENPESSYFIEMERQTYPTAQVPEETENQSPLIKDHGQIDISCPSGPLVMENLTFPIGEVLGENKDEQVEEESLEPISNLLVNLNFEHLEEKEEEAYPAAQVPEKLDSQSPLRKDDGPLVMENLSLPIGKVFGKDKDEQVEEERLEPNWSLLVNLNFEHLEEKEEETYPAAQVPEKITSQSPLRKNDGPLVMENLYLPIGEVLGEDKDEQVEEEILEPISNLLDNLNFERLEEKEEEAYPAAQVPQKIDSQSPLRKNYGPLVMENLSLPIGDVLGEDKYEQVEEEILEPISNLLDNLNFEHLEEKEEEAYPTAQVPEKIDSQSPLRKDDGQTDVSCHSSPLVMENLSFPFGEVLAKSEGQQVEEESLTLEPELNLLVNLNFEHSDEIECPVEERIGETENKSVSPEDREKRDSTSLHSEPRMKESINSSTLDGILSELIDDRESQTPQSLFTAVGQPESDICESPTLRSGNKSGMRGSIWARRGKRASVVELQTDRSRGKTEEARYGDDIELEEEIFTPDKENLTPNTLRLRSLKRNGEIEFKHSKSRRSSSLKLSLISSICQQDLIVSPEKENQKLKELRKRKSVGTTSGKQARVEKKLAETKERRERMPFQSLLKNSGGKTISETSVPNTATRSSASSSCTRTTRKVANPLLNKSVGEGKRRGWTMVADTTTLLDKESRKSLQLLQGLKGTRLIIPRMVIRELDYLKQRGSIFRRKTEACLVLEWIEDCMVKTNWWIHVQSSMEDGRLIAPTPPVSPQSLSSDKSWAFPSGATSSLPFSRWSLMDLVSPTAEDHILDCALLHRKMKNDGHLVLLSNDVTLKIKAMAEGLLCETAEEFRESLVNPISERFMWPDSSPRGRTWSYVPDAVLRERHSSCPLKKSSTGEGAKGLKLILLHNSHYGQIR</sequence>
<dbReference type="AlphaFoldDB" id="A0A5E4GC86"/>
<protein>
    <recommendedName>
        <fullName evidence="2">FHA domain-containing protein</fullName>
    </recommendedName>
</protein>
<dbReference type="Proteomes" id="UP000327085">
    <property type="component" value="Chromosome 8"/>
</dbReference>
<reference evidence="4" key="1">
    <citation type="journal article" date="2020" name="Plant J.">
        <title>Transposons played a major role in the diversification between the closely related almond and peach genomes: results from the almond genome sequence.</title>
        <authorList>
            <person name="Alioto T."/>
            <person name="Alexiou K.G."/>
            <person name="Bardil A."/>
            <person name="Barteri F."/>
            <person name="Castanera R."/>
            <person name="Cruz F."/>
            <person name="Dhingra A."/>
            <person name="Duval H."/>
            <person name="Fernandez I Marti A."/>
            <person name="Frias L."/>
            <person name="Galan B."/>
            <person name="Garcia J.L."/>
            <person name="Howad W."/>
            <person name="Gomez-Garrido J."/>
            <person name="Gut M."/>
            <person name="Julca I."/>
            <person name="Morata J."/>
            <person name="Puigdomenech P."/>
            <person name="Ribeca P."/>
            <person name="Rubio Cabetas M.J."/>
            <person name="Vlasova A."/>
            <person name="Wirthensohn M."/>
            <person name="Garcia-Mas J."/>
            <person name="Gabaldon T."/>
            <person name="Casacuberta J.M."/>
            <person name="Arus P."/>
        </authorList>
    </citation>
    <scope>NUCLEOTIDE SEQUENCE [LARGE SCALE GENOMIC DNA]</scope>
    <source>
        <strain evidence="4">cv. Texas</strain>
    </source>
</reference>
<dbReference type="Pfam" id="PF13638">
    <property type="entry name" value="PIN_4"/>
    <property type="match status" value="1"/>
</dbReference>
<feature type="region of interest" description="Disordered" evidence="1">
    <location>
        <begin position="657"/>
        <end position="697"/>
    </location>
</feature>
<name>A0A5E4GC86_PRUDU</name>
<feature type="region of interest" description="Disordered" evidence="1">
    <location>
        <begin position="710"/>
        <end position="744"/>
    </location>
</feature>
<dbReference type="PANTHER" id="PTHR22593:SF8">
    <property type="entry name" value="FHA DOMAIN-CONTAINING PROTEIN PS1"/>
    <property type="match status" value="1"/>
</dbReference>
<dbReference type="CDD" id="cd22691">
    <property type="entry name" value="FHA_PS1-like"/>
    <property type="match status" value="1"/>
</dbReference>